<name>A0A6L2NLX1_TANCI</name>
<feature type="region of interest" description="Disordered" evidence="1">
    <location>
        <begin position="319"/>
        <end position="339"/>
    </location>
</feature>
<evidence type="ECO:0000313" key="3">
    <source>
        <dbReference type="EMBL" id="GEU85605.1"/>
    </source>
</evidence>
<sequence length="566" mass="64684">MATVNDVPRLVDKKGGSYAAIAPKLDPRKFNKWKKRMICYLAGIELYYLKCIKDGPFQPKTAEGDAKPESQWTLDERRVLGQDQHLKIIIMSCLPDDVMESFISCVSAKETWTGLVHSFEESKDLTTKEQSLVAEIFDWDEEEVFEDKEVTQFKVDITIRKVNTLLSMDEDADWQNYLKYINIDLKFVEDQRLKLLHKYNKIVFELNKCIDELLRLKQAKLDAVTFQIQNTELTKSNHALQEQLKEEKKINEKWLTSSKKVSQCISKQIPHQKQKVIGDELLTESLSKININENALILASMGRILVPESQAVNESLETLNTSESSKDSEAEFLTSLPPLKNLQRTSPSLEIMPFTFQPHSPKKRPGLGIMKHTKPETQDSSNKSVSETATVSRTKRIKPSVPTEVKDTEQESKLNKLTKLVQMLIDEKILKPKAKPFLPCTHCGFNDHEPDDYRNYPECEICGSYDHFTLGHNRVIHFRGGVLAELSQSNESLFGVKCNTCGSTIHSTSDHNEFDHFKSETHQEPIWYMDSGCSRSMTGVKSYLYKYVEQPGPKVVFGDNSSCIIE</sequence>
<feature type="region of interest" description="Disordered" evidence="1">
    <location>
        <begin position="372"/>
        <end position="409"/>
    </location>
</feature>
<protein>
    <submittedName>
        <fullName evidence="3">Retrovirus-related Pol polyprotein from transposon TNT 1-94</fullName>
    </submittedName>
</protein>
<accession>A0A6L2NLX1</accession>
<dbReference type="EMBL" id="BKCJ010009141">
    <property type="protein sequence ID" value="GEU85605.1"/>
    <property type="molecule type" value="Genomic_DNA"/>
</dbReference>
<comment type="caution">
    <text evidence="3">The sequence shown here is derived from an EMBL/GenBank/DDBJ whole genome shotgun (WGS) entry which is preliminary data.</text>
</comment>
<evidence type="ECO:0000256" key="1">
    <source>
        <dbReference type="SAM" id="MobiDB-lite"/>
    </source>
</evidence>
<dbReference type="AlphaFoldDB" id="A0A6L2NLX1"/>
<gene>
    <name evidence="3" type="ORF">Tci_057583</name>
</gene>
<reference evidence="3" key="1">
    <citation type="journal article" date="2019" name="Sci. Rep.">
        <title>Draft genome of Tanacetum cinerariifolium, the natural source of mosquito coil.</title>
        <authorList>
            <person name="Yamashiro T."/>
            <person name="Shiraishi A."/>
            <person name="Satake H."/>
            <person name="Nakayama K."/>
        </authorList>
    </citation>
    <scope>NUCLEOTIDE SEQUENCE</scope>
</reference>
<dbReference type="Pfam" id="PF22936">
    <property type="entry name" value="Pol_BBD"/>
    <property type="match status" value="1"/>
</dbReference>
<proteinExistence type="predicted"/>
<dbReference type="InterPro" id="IPR054722">
    <property type="entry name" value="PolX-like_BBD"/>
</dbReference>
<feature type="domain" description="Retrovirus-related Pol polyprotein from transposon TNT 1-94-like beta-barrel" evidence="2">
    <location>
        <begin position="527"/>
        <end position="565"/>
    </location>
</feature>
<evidence type="ECO:0000259" key="2">
    <source>
        <dbReference type="Pfam" id="PF22936"/>
    </source>
</evidence>
<organism evidence="3">
    <name type="scientific">Tanacetum cinerariifolium</name>
    <name type="common">Dalmatian daisy</name>
    <name type="synonym">Chrysanthemum cinerariifolium</name>
    <dbReference type="NCBI Taxonomy" id="118510"/>
    <lineage>
        <taxon>Eukaryota</taxon>
        <taxon>Viridiplantae</taxon>
        <taxon>Streptophyta</taxon>
        <taxon>Embryophyta</taxon>
        <taxon>Tracheophyta</taxon>
        <taxon>Spermatophyta</taxon>
        <taxon>Magnoliopsida</taxon>
        <taxon>eudicotyledons</taxon>
        <taxon>Gunneridae</taxon>
        <taxon>Pentapetalae</taxon>
        <taxon>asterids</taxon>
        <taxon>campanulids</taxon>
        <taxon>Asterales</taxon>
        <taxon>Asteraceae</taxon>
        <taxon>Asteroideae</taxon>
        <taxon>Anthemideae</taxon>
        <taxon>Anthemidinae</taxon>
        <taxon>Tanacetum</taxon>
    </lineage>
</organism>
<feature type="compositionally biased region" description="Polar residues" evidence="1">
    <location>
        <begin position="378"/>
        <end position="392"/>
    </location>
</feature>